<dbReference type="InParanoid" id="A0A077ZTD2"/>
<feature type="region of interest" description="Disordered" evidence="1">
    <location>
        <begin position="81"/>
        <end position="103"/>
    </location>
</feature>
<gene>
    <name evidence="3" type="primary">Contig17823.g18947</name>
    <name evidence="3" type="ORF">STYLEM_1553</name>
</gene>
<sequence length="194" mass="22196">MGQLQNSEAYNDDVQRLITEENLREIMKGGTDLKTFTPHLAYYMRQNDINTPRRMAMFLAQVAHESGRFYYLKELGNGEAYNPPSQKATNLGNTEPGDGPRYKGRGLIQITGRDNYNQYGKIMNLDLINNPELLEQKDNAVHVSCLFWKHRNLNQLADQDDFIGVTKRINGGTNGLAERQKYYDKAKEVFGISQ</sequence>
<dbReference type="InterPro" id="IPR023346">
    <property type="entry name" value="Lysozyme-like_dom_sf"/>
</dbReference>
<dbReference type="GO" id="GO:0016998">
    <property type="term" value="P:cell wall macromolecule catabolic process"/>
    <property type="evidence" value="ECO:0007669"/>
    <property type="project" value="InterPro"/>
</dbReference>
<dbReference type="PANTHER" id="PTHR34408">
    <property type="entry name" value="FAMILY PROTEIN, PUTATIVE-RELATED"/>
    <property type="match status" value="1"/>
</dbReference>
<dbReference type="InterPro" id="IPR000726">
    <property type="entry name" value="Glyco_hydro_19_cat"/>
</dbReference>
<dbReference type="PANTHER" id="PTHR34408:SF1">
    <property type="entry name" value="GLYCOSYL HYDROLASE FAMILY 19 DOMAIN-CONTAINING PROTEIN HI_1415"/>
    <property type="match status" value="1"/>
</dbReference>
<accession>A0A077ZTD2</accession>
<dbReference type="Proteomes" id="UP000039865">
    <property type="component" value="Unassembled WGS sequence"/>
</dbReference>
<evidence type="ECO:0000256" key="1">
    <source>
        <dbReference type="SAM" id="MobiDB-lite"/>
    </source>
</evidence>
<dbReference type="GO" id="GO:0004568">
    <property type="term" value="F:chitinase activity"/>
    <property type="evidence" value="ECO:0007669"/>
    <property type="project" value="InterPro"/>
</dbReference>
<dbReference type="OrthoDB" id="5985073at2759"/>
<feature type="domain" description="Glycoside hydrolase family 19 catalytic" evidence="2">
    <location>
        <begin position="54"/>
        <end position="148"/>
    </location>
</feature>
<keyword evidence="3" id="KW-0378">Hydrolase</keyword>
<organism evidence="3 4">
    <name type="scientific">Stylonychia lemnae</name>
    <name type="common">Ciliate</name>
    <dbReference type="NCBI Taxonomy" id="5949"/>
    <lineage>
        <taxon>Eukaryota</taxon>
        <taxon>Sar</taxon>
        <taxon>Alveolata</taxon>
        <taxon>Ciliophora</taxon>
        <taxon>Intramacronucleata</taxon>
        <taxon>Spirotrichea</taxon>
        <taxon>Stichotrichia</taxon>
        <taxon>Sporadotrichida</taxon>
        <taxon>Oxytrichidae</taxon>
        <taxon>Stylonychinae</taxon>
        <taxon>Stylonychia</taxon>
    </lineage>
</organism>
<evidence type="ECO:0000313" key="3">
    <source>
        <dbReference type="EMBL" id="CDW72590.1"/>
    </source>
</evidence>
<dbReference type="SUPFAM" id="SSF53955">
    <property type="entry name" value="Lysozyme-like"/>
    <property type="match status" value="1"/>
</dbReference>
<dbReference type="EMBL" id="CCKQ01001475">
    <property type="protein sequence ID" value="CDW72590.1"/>
    <property type="molecule type" value="Genomic_DNA"/>
</dbReference>
<dbReference type="InterPro" id="IPR052354">
    <property type="entry name" value="Cell_Wall_Dynamics_Protein"/>
</dbReference>
<feature type="compositionally biased region" description="Polar residues" evidence="1">
    <location>
        <begin position="83"/>
        <end position="93"/>
    </location>
</feature>
<dbReference type="GO" id="GO:0006032">
    <property type="term" value="P:chitin catabolic process"/>
    <property type="evidence" value="ECO:0007669"/>
    <property type="project" value="InterPro"/>
</dbReference>
<name>A0A077ZTD2_STYLE</name>
<dbReference type="Pfam" id="PF00182">
    <property type="entry name" value="Glyco_hydro_19"/>
    <property type="match status" value="1"/>
</dbReference>
<evidence type="ECO:0000259" key="2">
    <source>
        <dbReference type="Pfam" id="PF00182"/>
    </source>
</evidence>
<dbReference type="OMA" id="CMKYTGD"/>
<proteinExistence type="predicted"/>
<evidence type="ECO:0000313" key="4">
    <source>
        <dbReference type="Proteomes" id="UP000039865"/>
    </source>
</evidence>
<keyword evidence="4" id="KW-1185">Reference proteome</keyword>
<protein>
    <submittedName>
        <fullName evidence="3">Glycoside hydrolase family protein</fullName>
    </submittedName>
</protein>
<dbReference type="AlphaFoldDB" id="A0A077ZTD2"/>
<reference evidence="3 4" key="1">
    <citation type="submission" date="2014-06" db="EMBL/GenBank/DDBJ databases">
        <authorList>
            <person name="Swart Estienne"/>
        </authorList>
    </citation>
    <scope>NUCLEOTIDE SEQUENCE [LARGE SCALE GENOMIC DNA]</scope>
    <source>
        <strain evidence="3 4">130c</strain>
    </source>
</reference>
<dbReference type="Gene3D" id="1.10.530.10">
    <property type="match status" value="1"/>
</dbReference>